<accession>A0A4V2NM95</accession>
<gene>
    <name evidence="2" type="ORF">EZM97_03720</name>
</gene>
<dbReference type="RefSeq" id="WP_131150754.1">
    <property type="nucleotide sequence ID" value="NZ_SJTG01000001.1"/>
</dbReference>
<sequence>MTARSKALICCALAGMAAFATTAYARDDAMQALFRDLKPYTDDLARYRFLVKQAPKLPVDDRMVALQLLASTQNELGLYTEALALFPIDGRKVYLGAIPEPSEWSAEDAVQTIARAANGRQIVMINEAHHDAHTRELTLALLPKLREQGFTYFAVEALADSDPDLMTRGYPRWDSGSEYVHEPLMGEILRTAVKLGFKVVPYDGYSDTTDGRETAQAKNLYQRVFANDPKARLFVHAGYAHIDKATGRLGDAVPMAARLAKLTGIEPLSIDQTQFRDANPRLSLYAYDQIVARFAPTRPVVLTQRKDGTPWTSEPKLHDISVILPPDQHAIEAIKQAPSWYTLDGQATAARVINAVTSRPDWLDLGGRRFPLSISASLCASTLPCVVEAFYLKEPYDAVAADRYAFIGSNARTDLFLFPGTYRLRARDSDGKVLNEQTVSVHMGNIAGE</sequence>
<feature type="chain" id="PRO_5020823114" description="Haem-binding uptake Tiki superfamily ChaN domain-containing protein" evidence="1">
    <location>
        <begin position="26"/>
        <end position="449"/>
    </location>
</feature>
<protein>
    <recommendedName>
        <fullName evidence="4">Haem-binding uptake Tiki superfamily ChaN domain-containing protein</fullName>
    </recommendedName>
</protein>
<evidence type="ECO:0000256" key="1">
    <source>
        <dbReference type="SAM" id="SignalP"/>
    </source>
</evidence>
<evidence type="ECO:0000313" key="3">
    <source>
        <dbReference type="Proteomes" id="UP000291822"/>
    </source>
</evidence>
<evidence type="ECO:0000313" key="2">
    <source>
        <dbReference type="EMBL" id="TCI12467.1"/>
    </source>
</evidence>
<name>A0A4V2NM95_9GAMM</name>
<keyword evidence="1" id="KW-0732">Signal</keyword>
<organism evidence="2 3">
    <name type="scientific">Dyella soli</name>
    <dbReference type="NCBI Taxonomy" id="522319"/>
    <lineage>
        <taxon>Bacteria</taxon>
        <taxon>Pseudomonadati</taxon>
        <taxon>Pseudomonadota</taxon>
        <taxon>Gammaproteobacteria</taxon>
        <taxon>Lysobacterales</taxon>
        <taxon>Rhodanobacteraceae</taxon>
        <taxon>Dyella</taxon>
    </lineage>
</organism>
<dbReference type="Proteomes" id="UP000291822">
    <property type="component" value="Unassembled WGS sequence"/>
</dbReference>
<dbReference type="AlphaFoldDB" id="A0A4V2NM95"/>
<reference evidence="2 3" key="1">
    <citation type="submission" date="2019-02" db="EMBL/GenBank/DDBJ databases">
        <title>Dyella amyloliquefaciens sp. nov., isolated from forest soil.</title>
        <authorList>
            <person name="Gao Z.-H."/>
            <person name="Qiu L.-H."/>
        </authorList>
    </citation>
    <scope>NUCLEOTIDE SEQUENCE [LARGE SCALE GENOMIC DNA]</scope>
    <source>
        <strain evidence="2 3">KACC 12747</strain>
    </source>
</reference>
<keyword evidence="3" id="KW-1185">Reference proteome</keyword>
<comment type="caution">
    <text evidence="2">The sequence shown here is derived from an EMBL/GenBank/DDBJ whole genome shotgun (WGS) entry which is preliminary data.</text>
</comment>
<evidence type="ECO:0008006" key="4">
    <source>
        <dbReference type="Google" id="ProtNLM"/>
    </source>
</evidence>
<proteinExistence type="predicted"/>
<feature type="signal peptide" evidence="1">
    <location>
        <begin position="1"/>
        <end position="25"/>
    </location>
</feature>
<dbReference type="EMBL" id="SJTG01000001">
    <property type="protein sequence ID" value="TCI12467.1"/>
    <property type="molecule type" value="Genomic_DNA"/>
</dbReference>